<accession>A0A382UZS3</accession>
<feature type="non-terminal residue" evidence="1">
    <location>
        <position position="56"/>
    </location>
</feature>
<gene>
    <name evidence="1" type="ORF">METZ01_LOCUS392025</name>
</gene>
<sequence>VLPAGQYQREEDPDTGRAAVVAGTYQEVESSPVDLFQAIVALPRGMAEAADVIFLV</sequence>
<evidence type="ECO:0000313" key="1">
    <source>
        <dbReference type="EMBL" id="SVD39171.1"/>
    </source>
</evidence>
<proteinExistence type="predicted"/>
<name>A0A382UZS3_9ZZZZ</name>
<feature type="non-terminal residue" evidence="1">
    <location>
        <position position="1"/>
    </location>
</feature>
<dbReference type="EMBL" id="UINC01147696">
    <property type="protein sequence ID" value="SVD39171.1"/>
    <property type="molecule type" value="Genomic_DNA"/>
</dbReference>
<reference evidence="1" key="1">
    <citation type="submission" date="2018-05" db="EMBL/GenBank/DDBJ databases">
        <authorList>
            <person name="Lanie J.A."/>
            <person name="Ng W.-L."/>
            <person name="Kazmierczak K.M."/>
            <person name="Andrzejewski T.M."/>
            <person name="Davidsen T.M."/>
            <person name="Wayne K.J."/>
            <person name="Tettelin H."/>
            <person name="Glass J.I."/>
            <person name="Rusch D."/>
            <person name="Podicherti R."/>
            <person name="Tsui H.-C.T."/>
            <person name="Winkler M.E."/>
        </authorList>
    </citation>
    <scope>NUCLEOTIDE SEQUENCE</scope>
</reference>
<protein>
    <submittedName>
        <fullName evidence="1">Uncharacterized protein</fullName>
    </submittedName>
</protein>
<dbReference type="AlphaFoldDB" id="A0A382UZS3"/>
<organism evidence="1">
    <name type="scientific">marine metagenome</name>
    <dbReference type="NCBI Taxonomy" id="408172"/>
    <lineage>
        <taxon>unclassified sequences</taxon>
        <taxon>metagenomes</taxon>
        <taxon>ecological metagenomes</taxon>
    </lineage>
</organism>